<dbReference type="KEGG" id="blac:94344934"/>
<reference evidence="1 2" key="1">
    <citation type="journal article" date="2021" name="Genome Biol.">
        <title>AFLAP: assembly-free linkage analysis pipeline using k-mers from genome sequencing data.</title>
        <authorList>
            <person name="Fletcher K."/>
            <person name="Zhang L."/>
            <person name="Gil J."/>
            <person name="Han R."/>
            <person name="Cavanaugh K."/>
            <person name="Michelmore R."/>
        </authorList>
    </citation>
    <scope>NUCLEOTIDE SEQUENCE [LARGE SCALE GENOMIC DNA]</scope>
    <source>
        <strain evidence="1 2">SF5</strain>
    </source>
</reference>
<evidence type="ECO:0000313" key="2">
    <source>
        <dbReference type="Proteomes" id="UP000294530"/>
    </source>
</evidence>
<name>A0A976IFL8_BRELC</name>
<protein>
    <recommendedName>
        <fullName evidence="3">4Fe-4S ferredoxin-type domain-containing protein</fullName>
    </recommendedName>
</protein>
<evidence type="ECO:0008006" key="3">
    <source>
        <dbReference type="Google" id="ProtNLM"/>
    </source>
</evidence>
<proteinExistence type="predicted"/>
<sequence>MKSDVCSLSVNVLEAHSLGNTMMFAVKVACKGTSTTVYKSKEDFKSVLNMFRLVGAMCRAKNDRCEVCAECSAVCPVRVSDEESLDHFLNYVLSKLRKSDVAAIEKCSTHRGVVQILMDFLNVRHGRYFCEHTSSSSPQDVLNNDVDHPLLRCSLNRKLSEQFAARDSVC</sequence>
<dbReference type="PROSITE" id="PS00198">
    <property type="entry name" value="4FE4S_FER_1"/>
    <property type="match status" value="1"/>
</dbReference>
<dbReference type="Proteomes" id="UP000294530">
    <property type="component" value="Unassembled WGS sequence"/>
</dbReference>
<dbReference type="RefSeq" id="XP_067820072.1">
    <property type="nucleotide sequence ID" value="XM_067959263.1"/>
</dbReference>
<keyword evidence="2" id="KW-1185">Reference proteome</keyword>
<organism evidence="1 2">
    <name type="scientific">Bremia lactucae</name>
    <name type="common">Lettuce downy mildew</name>
    <dbReference type="NCBI Taxonomy" id="4779"/>
    <lineage>
        <taxon>Eukaryota</taxon>
        <taxon>Sar</taxon>
        <taxon>Stramenopiles</taxon>
        <taxon>Oomycota</taxon>
        <taxon>Peronosporomycetes</taxon>
        <taxon>Peronosporales</taxon>
        <taxon>Peronosporaceae</taxon>
        <taxon>Bremia</taxon>
    </lineage>
</organism>
<evidence type="ECO:0000313" key="1">
    <source>
        <dbReference type="EMBL" id="TDH70573.1"/>
    </source>
</evidence>
<dbReference type="InterPro" id="IPR017900">
    <property type="entry name" value="4Fe4S_Fe_S_CS"/>
</dbReference>
<dbReference type="EMBL" id="SHOA02000001">
    <property type="protein sequence ID" value="TDH70573.1"/>
    <property type="molecule type" value="Genomic_DNA"/>
</dbReference>
<dbReference type="AlphaFoldDB" id="A0A976IFL8"/>
<dbReference type="OrthoDB" id="147099at2759"/>
<comment type="caution">
    <text evidence="1">The sequence shown here is derived from an EMBL/GenBank/DDBJ whole genome shotgun (WGS) entry which is preliminary data.</text>
</comment>
<gene>
    <name evidence="1" type="ORF">CCR75_001158</name>
</gene>
<dbReference type="GeneID" id="94344934"/>
<accession>A0A976IFL8</accession>